<gene>
    <name evidence="5" type="ORF">GS398_15200</name>
</gene>
<dbReference type="GO" id="GO:0016020">
    <property type="term" value="C:membrane"/>
    <property type="evidence" value="ECO:0007669"/>
    <property type="project" value="InterPro"/>
</dbReference>
<dbReference type="AlphaFoldDB" id="A0A7K1Y0N3"/>
<dbReference type="InterPro" id="IPR013783">
    <property type="entry name" value="Ig-like_fold"/>
</dbReference>
<evidence type="ECO:0000259" key="4">
    <source>
        <dbReference type="Pfam" id="PF07495"/>
    </source>
</evidence>
<dbReference type="FunFam" id="2.60.40.10:FF:000791">
    <property type="entry name" value="Two-component system sensor histidine kinase/response regulator"/>
    <property type="match status" value="1"/>
</dbReference>
<keyword evidence="2" id="KW-0472">Membrane</keyword>
<dbReference type="EMBL" id="WVHS01000003">
    <property type="protein sequence ID" value="MXV16648.1"/>
    <property type="molecule type" value="Genomic_DNA"/>
</dbReference>
<sequence length="1025" mass="116679">MKKPVHNCSSIIVWIACLSGTVLLFLSAVCPAQPAIAFEKPRLTVAGGLPQSYVSGLAQDRHGFIWIGTRDGLARYDGRRFKVFRNIPGNPASLSANVIVSFFLDQADQLWIHYQNGDIDILNTTTEHLVHFTKDPVYKQAFRSVKTTNGIIQTGPYVYWLLGDQGGIFVADLQQHRMRFYPDIVPGMRSNPITGMAASAGEVFLVTDTALIRITTERKVKQVIPYTFDEPHLYNNRRSWKDNAPVLRKNGDWIIIDESRLIIYQAAGRNFIVKPMPFMKLYLPSFHSFDEKGNLIFDFDGVIYILTPDNRLVLWKERGPFPREGIVSMLYDRSGVLWIGTNGYDLRQLDLRLPRMTLEQYKTSFPEDLLRIYLDVNTTALRNSPLSEVNPYLFRWVSDDHHGRIWMTRAGPDPTAVPNLCYYSNGQLVSDNWRYTDTPGKHTRINSLALSASGKLWGVDFFLRLLELDTLTRTATIRHRVKAQAMDKLRMVNSMVMDGEQVFWITTSLGLLRYDAAKQATREFNTILPASDLTTLANDPADPGILWIGSLGGGLIRLNKHTLKYHIYTTNDGLPNNTVYAIIPVDGNLWCSSNKGVFAFNPRNRQVQSYTSLDGLIIDEFNQFHYLKLPHGRLSFGGTKGYTVFDPRTLVYDTFNPEVALTGFKLNNKDADYGLPGSPLSESINGAGTLILSYQQNFLTFDFAALEYNMPEKLRYRYRMTGVDKQWVETASGIASYTDLAPGRYVFEINATNTTGSWSPYVKKLRVEITPPFWLTWWFLSIVAAMAIVVAYLAIRWRIEQIRRQEKQKHQFEREVIELETQALRAQMNPHFIFNCLNSIKALIQENQNPQAIHYLTVFSKLVRNKISNVQQEISLEEEIQTCKLYAQLESIRFGDKISFHFFIDSTIDANTIMVPPLLLQPLIENAIWHGVLPLQKPGEVTVRIEKRSGFLYCAVEDNGIGRKRSESNKSALTLPHQSQGLNLITNRLKLYNNTNEKDGIIEVIDKKDDSGMAAGTLIIIRLKL</sequence>
<comment type="caution">
    <text evidence="5">The sequence shown here is derived from an EMBL/GenBank/DDBJ whole genome shotgun (WGS) entry which is preliminary data.</text>
</comment>
<dbReference type="SUPFAM" id="SSF55874">
    <property type="entry name" value="ATPase domain of HSP90 chaperone/DNA topoisomerase II/histidine kinase"/>
    <property type="match status" value="1"/>
</dbReference>
<protein>
    <recommendedName>
        <fullName evidence="7">Histidine kinase</fullName>
    </recommendedName>
</protein>
<evidence type="ECO:0000313" key="5">
    <source>
        <dbReference type="EMBL" id="MXV16648.1"/>
    </source>
</evidence>
<dbReference type="Gene3D" id="2.60.40.10">
    <property type="entry name" value="Immunoglobulins"/>
    <property type="match status" value="1"/>
</dbReference>
<dbReference type="SUPFAM" id="SSF63825">
    <property type="entry name" value="YWTD domain"/>
    <property type="match status" value="1"/>
</dbReference>
<dbReference type="RefSeq" id="WP_160907627.1">
    <property type="nucleotide sequence ID" value="NZ_WVHS01000003.1"/>
</dbReference>
<dbReference type="InterPro" id="IPR015943">
    <property type="entry name" value="WD40/YVTN_repeat-like_dom_sf"/>
</dbReference>
<dbReference type="GO" id="GO:0000155">
    <property type="term" value="F:phosphorelay sensor kinase activity"/>
    <property type="evidence" value="ECO:0007669"/>
    <property type="project" value="InterPro"/>
</dbReference>
<dbReference type="Pfam" id="PF07495">
    <property type="entry name" value="Y_Y_Y"/>
    <property type="match status" value="1"/>
</dbReference>
<dbReference type="Gene3D" id="3.30.565.10">
    <property type="entry name" value="Histidine kinase-like ATPase, C-terminal domain"/>
    <property type="match status" value="1"/>
</dbReference>
<dbReference type="Pfam" id="PF07494">
    <property type="entry name" value="Reg_prop"/>
    <property type="match status" value="2"/>
</dbReference>
<keyword evidence="6" id="KW-1185">Reference proteome</keyword>
<keyword evidence="2" id="KW-0812">Transmembrane</keyword>
<dbReference type="PROSITE" id="PS51257">
    <property type="entry name" value="PROKAR_LIPOPROTEIN"/>
    <property type="match status" value="1"/>
</dbReference>
<feature type="domain" description="Two component regulator three Y" evidence="4">
    <location>
        <begin position="708"/>
        <end position="769"/>
    </location>
</feature>
<dbReference type="InterPro" id="IPR011110">
    <property type="entry name" value="Reg_prop"/>
</dbReference>
<evidence type="ECO:0000313" key="6">
    <source>
        <dbReference type="Proteomes" id="UP000451233"/>
    </source>
</evidence>
<reference evidence="5 6" key="1">
    <citation type="submission" date="2019-11" db="EMBL/GenBank/DDBJ databases">
        <title>Pedobacter sp. HMF7056 Genome sequencing and assembly.</title>
        <authorList>
            <person name="Kang H."/>
            <person name="Kim H."/>
            <person name="Joh K."/>
        </authorList>
    </citation>
    <scope>NUCLEOTIDE SEQUENCE [LARGE SCALE GENOMIC DNA]</scope>
    <source>
        <strain evidence="5 6">HMF7056</strain>
    </source>
</reference>
<organism evidence="5 6">
    <name type="scientific">Hufsiella ginkgonis</name>
    <dbReference type="NCBI Taxonomy" id="2695274"/>
    <lineage>
        <taxon>Bacteria</taxon>
        <taxon>Pseudomonadati</taxon>
        <taxon>Bacteroidota</taxon>
        <taxon>Sphingobacteriia</taxon>
        <taxon>Sphingobacteriales</taxon>
        <taxon>Sphingobacteriaceae</taxon>
        <taxon>Hufsiella</taxon>
    </lineage>
</organism>
<feature type="coiled-coil region" evidence="1">
    <location>
        <begin position="802"/>
        <end position="829"/>
    </location>
</feature>
<evidence type="ECO:0000259" key="3">
    <source>
        <dbReference type="Pfam" id="PF06580"/>
    </source>
</evidence>
<feature type="transmembrane region" description="Helical" evidence="2">
    <location>
        <begin position="774"/>
        <end position="795"/>
    </location>
</feature>
<dbReference type="InterPro" id="IPR036890">
    <property type="entry name" value="HATPase_C_sf"/>
</dbReference>
<dbReference type="InterPro" id="IPR011123">
    <property type="entry name" value="Y_Y_Y"/>
</dbReference>
<dbReference type="Gene3D" id="2.130.10.10">
    <property type="entry name" value="YVTN repeat-like/Quinoprotein amine dehydrogenase"/>
    <property type="match status" value="2"/>
</dbReference>
<dbReference type="Pfam" id="PF06580">
    <property type="entry name" value="His_kinase"/>
    <property type="match status" value="1"/>
</dbReference>
<evidence type="ECO:0008006" key="7">
    <source>
        <dbReference type="Google" id="ProtNLM"/>
    </source>
</evidence>
<accession>A0A7K1Y0N3</accession>
<dbReference type="InterPro" id="IPR010559">
    <property type="entry name" value="Sig_transdc_His_kin_internal"/>
</dbReference>
<evidence type="ECO:0000256" key="2">
    <source>
        <dbReference type="SAM" id="Phobius"/>
    </source>
</evidence>
<keyword evidence="2" id="KW-1133">Transmembrane helix</keyword>
<keyword evidence="1" id="KW-0175">Coiled coil</keyword>
<dbReference type="InterPro" id="IPR050640">
    <property type="entry name" value="Bact_2-comp_sensor_kinase"/>
</dbReference>
<name>A0A7K1Y0N3_9SPHI</name>
<dbReference type="SUPFAM" id="SSF63829">
    <property type="entry name" value="Calcium-dependent phosphotriesterase"/>
    <property type="match status" value="2"/>
</dbReference>
<dbReference type="PANTHER" id="PTHR34220">
    <property type="entry name" value="SENSOR HISTIDINE KINASE YPDA"/>
    <property type="match status" value="1"/>
</dbReference>
<proteinExistence type="predicted"/>
<dbReference type="Proteomes" id="UP000451233">
    <property type="component" value="Unassembled WGS sequence"/>
</dbReference>
<evidence type="ECO:0000256" key="1">
    <source>
        <dbReference type="SAM" id="Coils"/>
    </source>
</evidence>
<feature type="domain" description="Signal transduction histidine kinase internal region" evidence="3">
    <location>
        <begin position="820"/>
        <end position="898"/>
    </location>
</feature>
<dbReference type="PANTHER" id="PTHR34220:SF7">
    <property type="entry name" value="SENSOR HISTIDINE KINASE YPDA"/>
    <property type="match status" value="1"/>
</dbReference>